<protein>
    <submittedName>
        <fullName evidence="2">Uncharacterized protein</fullName>
    </submittedName>
</protein>
<sequence>KAGIPLAEISTSQEAGYLLVSHLAHARLAEGPRAGGAARVLQLLDRMAARGACWCCSGRCPGHPQDGASRTGSLDGWPYWLDFWIAGLTVHTELGNMWEGAQRDVLPGRGLHQPSGPRPHDTWHLQPGRFSGGGFGATRAVESSLPY</sequence>
<evidence type="ECO:0000313" key="2">
    <source>
        <dbReference type="EMBL" id="CAE7227464.1"/>
    </source>
</evidence>
<reference evidence="2" key="1">
    <citation type="submission" date="2021-02" db="EMBL/GenBank/DDBJ databases">
        <authorList>
            <person name="Dougan E. K."/>
            <person name="Rhodes N."/>
            <person name="Thang M."/>
            <person name="Chan C."/>
        </authorList>
    </citation>
    <scope>NUCLEOTIDE SEQUENCE</scope>
</reference>
<feature type="region of interest" description="Disordered" evidence="1">
    <location>
        <begin position="111"/>
        <end position="135"/>
    </location>
</feature>
<organism evidence="2 3">
    <name type="scientific">Symbiodinium pilosum</name>
    <name type="common">Dinoflagellate</name>
    <dbReference type="NCBI Taxonomy" id="2952"/>
    <lineage>
        <taxon>Eukaryota</taxon>
        <taxon>Sar</taxon>
        <taxon>Alveolata</taxon>
        <taxon>Dinophyceae</taxon>
        <taxon>Suessiales</taxon>
        <taxon>Symbiodiniaceae</taxon>
        <taxon>Symbiodinium</taxon>
    </lineage>
</organism>
<dbReference type="Proteomes" id="UP000649617">
    <property type="component" value="Unassembled WGS sequence"/>
</dbReference>
<evidence type="ECO:0000256" key="1">
    <source>
        <dbReference type="SAM" id="MobiDB-lite"/>
    </source>
</evidence>
<gene>
    <name evidence="2" type="ORF">SPIL2461_LOCUS3288</name>
</gene>
<name>A0A812KBN6_SYMPI</name>
<accession>A0A812KBN6</accession>
<keyword evidence="3" id="KW-1185">Reference proteome</keyword>
<evidence type="ECO:0000313" key="3">
    <source>
        <dbReference type="Proteomes" id="UP000649617"/>
    </source>
</evidence>
<feature type="non-terminal residue" evidence="2">
    <location>
        <position position="147"/>
    </location>
</feature>
<proteinExistence type="predicted"/>
<dbReference type="EMBL" id="CAJNIZ010003939">
    <property type="protein sequence ID" value="CAE7227464.1"/>
    <property type="molecule type" value="Genomic_DNA"/>
</dbReference>
<comment type="caution">
    <text evidence="2">The sequence shown here is derived from an EMBL/GenBank/DDBJ whole genome shotgun (WGS) entry which is preliminary data.</text>
</comment>
<dbReference type="AlphaFoldDB" id="A0A812KBN6"/>
<feature type="non-terminal residue" evidence="2">
    <location>
        <position position="1"/>
    </location>
</feature>